<keyword evidence="1" id="KW-1133">Transmembrane helix</keyword>
<feature type="transmembrane region" description="Helical" evidence="1">
    <location>
        <begin position="122"/>
        <end position="141"/>
    </location>
</feature>
<gene>
    <name evidence="2" type="ORF">B5F14_00620</name>
</gene>
<dbReference type="AlphaFoldDB" id="A0A1Y4LZA6"/>
<reference evidence="3" key="1">
    <citation type="submission" date="2017-04" db="EMBL/GenBank/DDBJ databases">
        <title>Function of individual gut microbiota members based on whole genome sequencing of pure cultures obtained from chicken caecum.</title>
        <authorList>
            <person name="Medvecky M."/>
            <person name="Cejkova D."/>
            <person name="Polansky O."/>
            <person name="Karasova D."/>
            <person name="Kubasova T."/>
            <person name="Cizek A."/>
            <person name="Rychlik I."/>
        </authorList>
    </citation>
    <scope>NUCLEOTIDE SEQUENCE [LARGE SCALE GENOMIC DNA]</scope>
    <source>
        <strain evidence="3">An178</strain>
    </source>
</reference>
<evidence type="ECO:0000313" key="3">
    <source>
        <dbReference type="Proteomes" id="UP000195447"/>
    </source>
</evidence>
<evidence type="ECO:0000256" key="1">
    <source>
        <dbReference type="SAM" id="Phobius"/>
    </source>
</evidence>
<feature type="transmembrane region" description="Helical" evidence="1">
    <location>
        <begin position="185"/>
        <end position="204"/>
    </location>
</feature>
<protein>
    <submittedName>
        <fullName evidence="2">Uncharacterized protein</fullName>
    </submittedName>
</protein>
<feature type="transmembrane region" description="Helical" evidence="1">
    <location>
        <begin position="153"/>
        <end position="173"/>
    </location>
</feature>
<sequence length="215" mass="25931">MIKTISLWVKNDSKWNILLFIFALWILYVFSVSGDATNPMNNGYGFLIFSLFATTWINILPLCTPTKNKSTIQILEETNNIPITLLMLFLFKTFILYIVLLFIWILHSIFNHTPVMILPASLMYWLSSSLSILLYSFCLFLRFSKSEYWRRQAYFPAIILFTFTPFITRYTRFNYQVFSDLFKEYTIWILLLFFLFYIIGYLWIKRIIRKYFKEL</sequence>
<dbReference type="EMBL" id="NFKM01000001">
    <property type="protein sequence ID" value="OUP61924.1"/>
    <property type="molecule type" value="Genomic_DNA"/>
</dbReference>
<evidence type="ECO:0000313" key="2">
    <source>
        <dbReference type="EMBL" id="OUP61924.1"/>
    </source>
</evidence>
<comment type="caution">
    <text evidence="2">The sequence shown here is derived from an EMBL/GenBank/DDBJ whole genome shotgun (WGS) entry which is preliminary data.</text>
</comment>
<keyword evidence="3" id="KW-1185">Reference proteome</keyword>
<feature type="transmembrane region" description="Helical" evidence="1">
    <location>
        <begin position="44"/>
        <end position="64"/>
    </location>
</feature>
<feature type="transmembrane region" description="Helical" evidence="1">
    <location>
        <begin position="85"/>
        <end position="110"/>
    </location>
</feature>
<accession>A0A1Y4LZA6</accession>
<proteinExistence type="predicted"/>
<keyword evidence="1" id="KW-0812">Transmembrane</keyword>
<name>A0A1Y4LZA6_9FIRM</name>
<dbReference type="Proteomes" id="UP000195447">
    <property type="component" value="Unassembled WGS sequence"/>
</dbReference>
<keyword evidence="1" id="KW-0472">Membrane</keyword>
<organism evidence="2 3">
    <name type="scientific">Faecalitalea cylindroides</name>
    <dbReference type="NCBI Taxonomy" id="39483"/>
    <lineage>
        <taxon>Bacteria</taxon>
        <taxon>Bacillati</taxon>
        <taxon>Bacillota</taxon>
        <taxon>Erysipelotrichia</taxon>
        <taxon>Erysipelotrichales</taxon>
        <taxon>Erysipelotrichaceae</taxon>
        <taxon>Faecalitalea</taxon>
    </lineage>
</organism>
<dbReference type="RefSeq" id="WP_087158001.1">
    <property type="nucleotide sequence ID" value="NZ_NFKM01000001.1"/>
</dbReference>